<dbReference type="Gene3D" id="2.40.30.20">
    <property type="match status" value="2"/>
</dbReference>
<dbReference type="SUPFAM" id="SSF63380">
    <property type="entry name" value="Riboflavin synthase domain-like"/>
    <property type="match status" value="2"/>
</dbReference>
<evidence type="ECO:0000256" key="2">
    <source>
        <dbReference type="ARBA" id="ARBA00002803"/>
    </source>
</evidence>
<dbReference type="NCBIfam" id="NF006767">
    <property type="entry name" value="PRK09289.1"/>
    <property type="match status" value="1"/>
</dbReference>
<reference evidence="13 14" key="1">
    <citation type="submission" date="2016-02" db="EMBL/GenBank/DDBJ databases">
        <title>Genome sequence of Moorella mulderi DSM 14980.</title>
        <authorList>
            <person name="Poehlein A."/>
            <person name="Daniel R."/>
        </authorList>
    </citation>
    <scope>NUCLEOTIDE SEQUENCE [LARGE SCALE GENOMIC DNA]</scope>
    <source>
        <strain evidence="13 14">DSM 14980</strain>
    </source>
</reference>
<feature type="domain" description="Lumazine-binding" evidence="12">
    <location>
        <begin position="97"/>
        <end position="193"/>
    </location>
</feature>
<dbReference type="PANTHER" id="PTHR21098:SF12">
    <property type="entry name" value="RIBOFLAVIN SYNTHASE"/>
    <property type="match status" value="1"/>
</dbReference>
<evidence type="ECO:0000256" key="10">
    <source>
        <dbReference type="NCBIfam" id="TIGR00187"/>
    </source>
</evidence>
<dbReference type="NCBIfam" id="NF009566">
    <property type="entry name" value="PRK13020.1"/>
    <property type="match status" value="1"/>
</dbReference>
<dbReference type="AlphaFoldDB" id="A0A151AXZ6"/>
<sequence length="216" mass="22761">MFTGLIEEIGTIQRVEPRTQGARLTIAAAKVLAGTRCGDSIAVNGACLTVVELKAGALVAEVMAETLRVTTLGYLKAGDKVNLERALQLGERLGGHLVSGHVDGVGEIKTKRQAGIAWELVVAVPPGLERYIAPKGSLALDGTSLTVIAVDGNMVTVGIIPHTARHTILGTKGPGDKVNIEVDLLARYLERLLTGPQEEPNRRGLTVEFLAANGFI</sequence>
<dbReference type="Pfam" id="PF00677">
    <property type="entry name" value="Lum_binding"/>
    <property type="match status" value="2"/>
</dbReference>
<comment type="function">
    <text evidence="2">Catalyzes the dismutation of two molecules of 6,7-dimethyl-8-ribityllumazine, resulting in the formation of riboflavin and 5-amino-6-(D-ribitylamino)uracil.</text>
</comment>
<dbReference type="GO" id="GO:0004746">
    <property type="term" value="F:riboflavin synthase activity"/>
    <property type="evidence" value="ECO:0007669"/>
    <property type="project" value="UniProtKB-UniRule"/>
</dbReference>
<dbReference type="CDD" id="cd00402">
    <property type="entry name" value="Riboflavin_synthase_like"/>
    <property type="match status" value="1"/>
</dbReference>
<dbReference type="EMBL" id="LTBC01000003">
    <property type="protein sequence ID" value="KYH32516.1"/>
    <property type="molecule type" value="Genomic_DNA"/>
</dbReference>
<evidence type="ECO:0000256" key="9">
    <source>
        <dbReference type="ARBA" id="ARBA00022737"/>
    </source>
</evidence>
<feature type="repeat" description="Lumazine-binding" evidence="11">
    <location>
        <begin position="97"/>
        <end position="193"/>
    </location>
</feature>
<accession>A0A151AXZ6</accession>
<dbReference type="PROSITE" id="PS51177">
    <property type="entry name" value="LUMAZINE_BIND"/>
    <property type="match status" value="2"/>
</dbReference>
<feature type="repeat" description="Lumazine-binding" evidence="11">
    <location>
        <begin position="1"/>
        <end position="96"/>
    </location>
</feature>
<evidence type="ECO:0000256" key="4">
    <source>
        <dbReference type="ARBA" id="ARBA00011233"/>
    </source>
</evidence>
<dbReference type="InterPro" id="IPR017938">
    <property type="entry name" value="Riboflavin_synthase-like_b-brl"/>
</dbReference>
<dbReference type="GO" id="GO:0009231">
    <property type="term" value="P:riboflavin biosynthetic process"/>
    <property type="evidence" value="ECO:0007669"/>
    <property type="project" value="UniProtKB-KW"/>
</dbReference>
<dbReference type="FunFam" id="2.40.30.20:FF:000003">
    <property type="entry name" value="Riboflavin synthase, alpha subunit"/>
    <property type="match status" value="1"/>
</dbReference>
<dbReference type="PANTHER" id="PTHR21098">
    <property type="entry name" value="RIBOFLAVIN SYNTHASE ALPHA CHAIN"/>
    <property type="match status" value="1"/>
</dbReference>
<evidence type="ECO:0000259" key="12">
    <source>
        <dbReference type="PROSITE" id="PS51177"/>
    </source>
</evidence>
<name>A0A151AXZ6_9FIRM</name>
<dbReference type="FunFam" id="2.40.30.20:FF:000004">
    <property type="entry name" value="Riboflavin synthase, alpha subunit"/>
    <property type="match status" value="1"/>
</dbReference>
<organism evidence="13 14">
    <name type="scientific">Moorella mulderi DSM 14980</name>
    <dbReference type="NCBI Taxonomy" id="1122241"/>
    <lineage>
        <taxon>Bacteria</taxon>
        <taxon>Bacillati</taxon>
        <taxon>Bacillota</taxon>
        <taxon>Clostridia</taxon>
        <taxon>Neomoorellales</taxon>
        <taxon>Neomoorellaceae</taxon>
        <taxon>Neomoorella</taxon>
    </lineage>
</organism>
<comment type="caution">
    <text evidence="13">The sequence shown here is derived from an EMBL/GenBank/DDBJ whole genome shotgun (WGS) entry which is preliminary data.</text>
</comment>
<dbReference type="PATRIC" id="fig|1122241.3.peg.1176"/>
<comment type="subunit">
    <text evidence="4">Homotrimer.</text>
</comment>
<evidence type="ECO:0000256" key="6">
    <source>
        <dbReference type="ARBA" id="ARBA00013950"/>
    </source>
</evidence>
<evidence type="ECO:0000256" key="8">
    <source>
        <dbReference type="ARBA" id="ARBA00022679"/>
    </source>
</evidence>
<evidence type="ECO:0000256" key="7">
    <source>
        <dbReference type="ARBA" id="ARBA00022619"/>
    </source>
</evidence>
<dbReference type="InterPro" id="IPR023366">
    <property type="entry name" value="ATP_synth_asu-like_sf"/>
</dbReference>
<comment type="pathway">
    <text evidence="3">Cofactor biosynthesis; riboflavin biosynthesis; riboflavin from 2-hydroxy-3-oxobutyl phosphate and 5-amino-6-(D-ribitylamino)uracil: step 2/2.</text>
</comment>
<comment type="catalytic activity">
    <reaction evidence="1">
        <text>2 6,7-dimethyl-8-(1-D-ribityl)lumazine + H(+) = 5-amino-6-(D-ribitylamino)uracil + riboflavin</text>
        <dbReference type="Rhea" id="RHEA:20772"/>
        <dbReference type="ChEBI" id="CHEBI:15378"/>
        <dbReference type="ChEBI" id="CHEBI:15934"/>
        <dbReference type="ChEBI" id="CHEBI:57986"/>
        <dbReference type="ChEBI" id="CHEBI:58201"/>
        <dbReference type="EC" id="2.5.1.9"/>
    </reaction>
</comment>
<dbReference type="RefSeq" id="WP_062282585.1">
    <property type="nucleotide sequence ID" value="NZ_LTBC01000003.1"/>
</dbReference>
<evidence type="ECO:0000256" key="1">
    <source>
        <dbReference type="ARBA" id="ARBA00000968"/>
    </source>
</evidence>
<proteinExistence type="predicted"/>
<keyword evidence="8 13" id="KW-0808">Transferase</keyword>
<dbReference type="NCBIfam" id="TIGR00187">
    <property type="entry name" value="ribE"/>
    <property type="match status" value="1"/>
</dbReference>
<feature type="domain" description="Lumazine-binding" evidence="12">
    <location>
        <begin position="1"/>
        <end position="96"/>
    </location>
</feature>
<evidence type="ECO:0000256" key="5">
    <source>
        <dbReference type="ARBA" id="ARBA00012827"/>
    </source>
</evidence>
<gene>
    <name evidence="13" type="primary">ribE</name>
    <name evidence="13" type="ORF">MOMUL_11170</name>
</gene>
<dbReference type="OrthoDB" id="9788537at2"/>
<keyword evidence="7" id="KW-0686">Riboflavin biosynthesis</keyword>
<evidence type="ECO:0000313" key="13">
    <source>
        <dbReference type="EMBL" id="KYH32516.1"/>
    </source>
</evidence>
<protein>
    <recommendedName>
        <fullName evidence="6 10">Riboflavin synthase</fullName>
        <ecNumber evidence="5 10">2.5.1.9</ecNumber>
    </recommendedName>
</protein>
<dbReference type="Proteomes" id="UP000075670">
    <property type="component" value="Unassembled WGS sequence"/>
</dbReference>
<keyword evidence="9" id="KW-0677">Repeat</keyword>
<keyword evidence="14" id="KW-1185">Reference proteome</keyword>
<evidence type="ECO:0000313" key="14">
    <source>
        <dbReference type="Proteomes" id="UP000075670"/>
    </source>
</evidence>
<dbReference type="PIRSF" id="PIRSF000498">
    <property type="entry name" value="Riboflavin_syn_A"/>
    <property type="match status" value="1"/>
</dbReference>
<evidence type="ECO:0000256" key="3">
    <source>
        <dbReference type="ARBA" id="ARBA00004887"/>
    </source>
</evidence>
<dbReference type="InterPro" id="IPR001783">
    <property type="entry name" value="Lumazine-bd"/>
</dbReference>
<dbReference type="InterPro" id="IPR026017">
    <property type="entry name" value="Lumazine-bd_dom"/>
</dbReference>
<dbReference type="EC" id="2.5.1.9" evidence="5 10"/>
<evidence type="ECO:0000256" key="11">
    <source>
        <dbReference type="PROSITE-ProRule" id="PRU00524"/>
    </source>
</evidence>